<accession>A0A5S9NFC8</accession>
<evidence type="ECO:0000313" key="6">
    <source>
        <dbReference type="EMBL" id="CAA0094618.1"/>
    </source>
</evidence>
<evidence type="ECO:0000256" key="1">
    <source>
        <dbReference type="ARBA" id="ARBA00010923"/>
    </source>
</evidence>
<dbReference type="InterPro" id="IPR052021">
    <property type="entry name" value="Type-I_RS_S_subunit"/>
</dbReference>
<dbReference type="AlphaFoldDB" id="A0A5S9NFC8"/>
<dbReference type="PANTHER" id="PTHR30408">
    <property type="entry name" value="TYPE-1 RESTRICTION ENZYME ECOKI SPECIFICITY PROTEIN"/>
    <property type="match status" value="1"/>
</dbReference>
<feature type="domain" description="Type I restriction modification DNA specificity" evidence="4">
    <location>
        <begin position="261"/>
        <end position="406"/>
    </location>
</feature>
<evidence type="ECO:0000256" key="2">
    <source>
        <dbReference type="ARBA" id="ARBA00022747"/>
    </source>
</evidence>
<dbReference type="OrthoDB" id="5677527at2"/>
<name>A0A5S9NFC8_9GAMM</name>
<dbReference type="Pfam" id="PF01420">
    <property type="entry name" value="Methylase_S"/>
    <property type="match status" value="2"/>
</dbReference>
<protein>
    <recommendedName>
        <fullName evidence="4">Type I restriction modification DNA specificity domain-containing protein</fullName>
    </recommendedName>
</protein>
<dbReference type="GO" id="GO:0003677">
    <property type="term" value="F:DNA binding"/>
    <property type="evidence" value="ECO:0007669"/>
    <property type="project" value="UniProtKB-KW"/>
</dbReference>
<gene>
    <name evidence="5" type="ORF">IHBHHGIJ_01564</name>
    <name evidence="6" type="ORF">KFEGEMFD_01166</name>
</gene>
<dbReference type="SUPFAM" id="SSF116734">
    <property type="entry name" value="DNA methylase specificity domain"/>
    <property type="match status" value="2"/>
</dbReference>
<dbReference type="EMBL" id="CACSIM010000002">
    <property type="protein sequence ID" value="CAA0094618.1"/>
    <property type="molecule type" value="Genomic_DNA"/>
</dbReference>
<dbReference type="CDD" id="cd17278">
    <property type="entry name" value="RMtype1_S_LdeBORF1052P-TRD2-CR2"/>
    <property type="match status" value="1"/>
</dbReference>
<evidence type="ECO:0000313" key="8">
    <source>
        <dbReference type="Proteomes" id="UP000439591"/>
    </source>
</evidence>
<feature type="domain" description="Type I restriction modification DNA specificity" evidence="4">
    <location>
        <begin position="32"/>
        <end position="183"/>
    </location>
</feature>
<dbReference type="PANTHER" id="PTHR30408:SF13">
    <property type="entry name" value="TYPE I RESTRICTION ENZYME HINDI SPECIFICITY SUBUNIT"/>
    <property type="match status" value="1"/>
</dbReference>
<sequence length="472" mass="52112">MGSEWPQKALKTVGVSLIDCVHKTPPVADVGFPYIAIPQMSAGCIDFNASPRLISEADLIEWTKKADPKKDDIVLSRRCNPGETAYVDGSRRFALGQNLVLLRSTSGCIYPPFLRWIVRSPFWWEQVAKYLNVGAVFDSLRCADIPKFELPIPPITDQKSIAHILGTLDDKIELNRQMNATLESMAQALFKSWFVDFDPVIDNALAAGNPIPPELAVRAEGRKSVGATGRSPLPQNGTLPEHIRAQFPDRFVLTEEMGWVPEGWESGTLGMISEVIGGFAFKSKDFCDTGCPVIKIKNIQDNRRVDVSDVQHIPRVVAPTASKFWLKNGDLLMAMTGATVGKYGLLVGASGQDYLLNQRVAKFIPRSEITNQIWFTYCLLMEGTATSHIVNNAHGSAQPNISANGIMDAPSILPANEIVQLFTTKVSPLFRRVLKCQKESDVLSRLRDTLLPKLLSGELRIPDAEKQIDEAL</sequence>
<dbReference type="EMBL" id="CACSIK010000001">
    <property type="protein sequence ID" value="CAA0088549.1"/>
    <property type="molecule type" value="Genomic_DNA"/>
</dbReference>
<evidence type="ECO:0000313" key="7">
    <source>
        <dbReference type="Proteomes" id="UP000435877"/>
    </source>
</evidence>
<evidence type="ECO:0000313" key="5">
    <source>
        <dbReference type="EMBL" id="CAA0088549.1"/>
    </source>
</evidence>
<keyword evidence="3" id="KW-0238">DNA-binding</keyword>
<reference evidence="7 8" key="1">
    <citation type="submission" date="2019-11" db="EMBL/GenBank/DDBJ databases">
        <authorList>
            <person name="Holert J."/>
        </authorList>
    </citation>
    <scope>NUCLEOTIDE SEQUENCE [LARGE SCALE GENOMIC DNA]</scope>
    <source>
        <strain evidence="6">BC3_2A</strain>
        <strain evidence="5">SB11_1A</strain>
    </source>
</reference>
<dbReference type="Gene3D" id="3.90.220.20">
    <property type="entry name" value="DNA methylase specificity domains"/>
    <property type="match status" value="2"/>
</dbReference>
<keyword evidence="2" id="KW-0680">Restriction system</keyword>
<keyword evidence="7" id="KW-1185">Reference proteome</keyword>
<dbReference type="RefSeq" id="WP_159268225.1">
    <property type="nucleotide sequence ID" value="NZ_CACSIK010000001.1"/>
</dbReference>
<dbReference type="InterPro" id="IPR044946">
    <property type="entry name" value="Restrct_endonuc_typeI_TRD_sf"/>
</dbReference>
<dbReference type="InterPro" id="IPR000055">
    <property type="entry name" value="Restrct_endonuc_typeI_TRD"/>
</dbReference>
<dbReference type="GO" id="GO:0009307">
    <property type="term" value="P:DNA restriction-modification system"/>
    <property type="evidence" value="ECO:0007669"/>
    <property type="project" value="UniProtKB-KW"/>
</dbReference>
<dbReference type="Proteomes" id="UP000435877">
    <property type="component" value="Unassembled WGS sequence"/>
</dbReference>
<evidence type="ECO:0000256" key="3">
    <source>
        <dbReference type="ARBA" id="ARBA00023125"/>
    </source>
</evidence>
<dbReference type="Proteomes" id="UP000439591">
    <property type="component" value="Unassembled WGS sequence"/>
</dbReference>
<proteinExistence type="inferred from homology"/>
<evidence type="ECO:0000259" key="4">
    <source>
        <dbReference type="Pfam" id="PF01420"/>
    </source>
</evidence>
<organism evidence="5 7">
    <name type="scientific">Zhongshania aliphaticivorans</name>
    <dbReference type="NCBI Taxonomy" id="1470434"/>
    <lineage>
        <taxon>Bacteria</taxon>
        <taxon>Pseudomonadati</taxon>
        <taxon>Pseudomonadota</taxon>
        <taxon>Gammaproteobacteria</taxon>
        <taxon>Cellvibrionales</taxon>
        <taxon>Spongiibacteraceae</taxon>
        <taxon>Zhongshania</taxon>
    </lineage>
</organism>
<comment type="similarity">
    <text evidence="1">Belongs to the type-I restriction system S methylase family.</text>
</comment>